<gene>
    <name evidence="3" type="ORF">GCM10009104_28640</name>
</gene>
<dbReference type="InterPro" id="IPR037185">
    <property type="entry name" value="EmrE-like"/>
</dbReference>
<protein>
    <recommendedName>
        <fullName evidence="2">EamA domain-containing protein</fullName>
    </recommendedName>
</protein>
<sequence>MTAFGRGKSTMAAGIILGLMAATLQALSYLFSARFGLRHQASPVTLLVLMHVWIGIVALLSLPFLWHPQILASTDWLLPLGVMTLSYLIAQLSLFQSLRHAESSRVSPLLGLKILVLILLGSSWQGEHYSLLQWGAAGLCALGGVWLSRCGGSIPWQASGWIALACVGYALSDLSVVYLVRAFDQLPLLQAAGLSVALSYLLCGLGCLLFWPRLRQRRLLLQSTPVALSWLLAMICLFSCFALLGAVFGGIVQSGRGLISILLGLLVVRLGWSAGERAPAFAVLVQRMLAAGLMLLAIVLFALGGNPGPA</sequence>
<evidence type="ECO:0000259" key="2">
    <source>
        <dbReference type="Pfam" id="PF00892"/>
    </source>
</evidence>
<feature type="transmembrane region" description="Helical" evidence="1">
    <location>
        <begin position="12"/>
        <end position="32"/>
    </location>
</feature>
<keyword evidence="1" id="KW-0812">Transmembrane</keyword>
<reference evidence="3 4" key="1">
    <citation type="journal article" date="2019" name="Int. J. Syst. Evol. Microbiol.">
        <title>The Global Catalogue of Microorganisms (GCM) 10K type strain sequencing project: providing services to taxonomists for standard genome sequencing and annotation.</title>
        <authorList>
            <consortium name="The Broad Institute Genomics Platform"/>
            <consortium name="The Broad Institute Genome Sequencing Center for Infectious Disease"/>
            <person name="Wu L."/>
            <person name="Ma J."/>
        </authorList>
    </citation>
    <scope>NUCLEOTIDE SEQUENCE [LARGE SCALE GENOMIC DNA]</scope>
    <source>
        <strain evidence="3 4">JCM 15134</strain>
    </source>
</reference>
<proteinExistence type="predicted"/>
<evidence type="ECO:0000313" key="3">
    <source>
        <dbReference type="EMBL" id="GAA0698385.1"/>
    </source>
</evidence>
<keyword evidence="4" id="KW-1185">Reference proteome</keyword>
<feature type="transmembrane region" description="Helical" evidence="1">
    <location>
        <begin position="76"/>
        <end position="94"/>
    </location>
</feature>
<feature type="transmembrane region" description="Helical" evidence="1">
    <location>
        <begin position="254"/>
        <end position="272"/>
    </location>
</feature>
<accession>A0ABN1I8Z0</accession>
<dbReference type="SUPFAM" id="SSF103481">
    <property type="entry name" value="Multidrug resistance efflux transporter EmrE"/>
    <property type="match status" value="1"/>
</dbReference>
<feature type="transmembrane region" description="Helical" evidence="1">
    <location>
        <begin position="44"/>
        <end position="64"/>
    </location>
</feature>
<evidence type="ECO:0000256" key="1">
    <source>
        <dbReference type="SAM" id="Phobius"/>
    </source>
</evidence>
<dbReference type="InterPro" id="IPR000620">
    <property type="entry name" value="EamA_dom"/>
</dbReference>
<feature type="transmembrane region" description="Helical" evidence="1">
    <location>
        <begin position="160"/>
        <end position="180"/>
    </location>
</feature>
<comment type="caution">
    <text evidence="3">The sequence shown here is derived from an EMBL/GenBank/DDBJ whole genome shotgun (WGS) entry which is preliminary data.</text>
</comment>
<feature type="domain" description="EamA" evidence="2">
    <location>
        <begin position="13"/>
        <end position="147"/>
    </location>
</feature>
<name>A0ABN1I8Z0_9GAMM</name>
<keyword evidence="1" id="KW-1133">Transmembrane helix</keyword>
<dbReference type="Pfam" id="PF00892">
    <property type="entry name" value="EamA"/>
    <property type="match status" value="1"/>
</dbReference>
<feature type="transmembrane region" description="Helical" evidence="1">
    <location>
        <begin position="131"/>
        <end position="148"/>
    </location>
</feature>
<feature type="transmembrane region" description="Helical" evidence="1">
    <location>
        <begin position="192"/>
        <end position="214"/>
    </location>
</feature>
<dbReference type="EMBL" id="BAAAET010000003">
    <property type="protein sequence ID" value="GAA0698385.1"/>
    <property type="molecule type" value="Genomic_DNA"/>
</dbReference>
<feature type="transmembrane region" description="Helical" evidence="1">
    <location>
        <begin position="226"/>
        <end position="248"/>
    </location>
</feature>
<keyword evidence="1" id="KW-0472">Membrane</keyword>
<evidence type="ECO:0000313" key="4">
    <source>
        <dbReference type="Proteomes" id="UP001499915"/>
    </source>
</evidence>
<feature type="transmembrane region" description="Helical" evidence="1">
    <location>
        <begin position="284"/>
        <end position="304"/>
    </location>
</feature>
<feature type="transmembrane region" description="Helical" evidence="1">
    <location>
        <begin position="106"/>
        <end position="125"/>
    </location>
</feature>
<organism evidence="3 4">
    <name type="scientific">Marinobacterium maritimum</name>
    <dbReference type="NCBI Taxonomy" id="500162"/>
    <lineage>
        <taxon>Bacteria</taxon>
        <taxon>Pseudomonadati</taxon>
        <taxon>Pseudomonadota</taxon>
        <taxon>Gammaproteobacteria</taxon>
        <taxon>Oceanospirillales</taxon>
        <taxon>Oceanospirillaceae</taxon>
        <taxon>Marinobacterium</taxon>
    </lineage>
</organism>
<dbReference type="Proteomes" id="UP001499915">
    <property type="component" value="Unassembled WGS sequence"/>
</dbReference>